<reference evidence="1 2" key="1">
    <citation type="submission" date="2007-09" db="EMBL/GenBank/DDBJ databases">
        <title>Draft genome sequence of Faecalibacterium prausnitzii M21/2.</title>
        <authorList>
            <person name="Sudarsanam P."/>
            <person name="Ley R."/>
            <person name="Guruge J."/>
            <person name="Turnbaugh P.J."/>
            <person name="Mahowald M."/>
            <person name="Liep D."/>
            <person name="Gordon J."/>
        </authorList>
    </citation>
    <scope>NUCLEOTIDE SEQUENCE [LARGE SCALE GENOMIC DNA]</scope>
    <source>
        <strain evidence="1 2">M21/2</strain>
    </source>
</reference>
<sequence length="39" mass="4834">MFLKSLQNMSKWLQVGDYAETFKRFLALLLEEFFRKQYL</sequence>
<reference evidence="1 2" key="2">
    <citation type="submission" date="2007-09" db="EMBL/GenBank/DDBJ databases">
        <authorList>
            <person name="Fulton L."/>
            <person name="Clifton S."/>
            <person name="Fulton B."/>
            <person name="Xu J."/>
            <person name="Minx P."/>
            <person name="Pepin K.H."/>
            <person name="Johnson M."/>
            <person name="Thiruvilangam P."/>
            <person name="Bhonagiri V."/>
            <person name="Nash W.E."/>
            <person name="Mardis E.R."/>
            <person name="Wilson R.K."/>
        </authorList>
    </citation>
    <scope>NUCLEOTIDE SEQUENCE [LARGE SCALE GENOMIC DNA]</scope>
    <source>
        <strain evidence="1 2">M21/2</strain>
    </source>
</reference>
<organism evidence="1 2">
    <name type="scientific">Faecalibacterium prausnitzii M21/2</name>
    <dbReference type="NCBI Taxonomy" id="411485"/>
    <lineage>
        <taxon>Bacteria</taxon>
        <taxon>Bacillati</taxon>
        <taxon>Bacillota</taxon>
        <taxon>Clostridia</taxon>
        <taxon>Eubacteriales</taxon>
        <taxon>Oscillospiraceae</taxon>
        <taxon>Faecalibacterium</taxon>
    </lineage>
</organism>
<dbReference type="EMBL" id="ABED02000029">
    <property type="protein sequence ID" value="EDP20275.1"/>
    <property type="molecule type" value="Genomic_DNA"/>
</dbReference>
<name>A8SGH7_9FIRM</name>
<comment type="caution">
    <text evidence="1">The sequence shown here is derived from an EMBL/GenBank/DDBJ whole genome shotgun (WGS) entry which is preliminary data.</text>
</comment>
<evidence type="ECO:0000313" key="2">
    <source>
        <dbReference type="Proteomes" id="UP000005945"/>
    </source>
</evidence>
<accession>A8SGH7</accession>
<dbReference type="HOGENOM" id="CLU_3310090_0_0_9"/>
<gene>
    <name evidence="1" type="ORF">FAEPRAM212_03068</name>
</gene>
<protein>
    <submittedName>
        <fullName evidence="1">Uncharacterized protein</fullName>
    </submittedName>
</protein>
<dbReference type="AlphaFoldDB" id="A8SGH7"/>
<proteinExistence type="predicted"/>
<dbReference type="Proteomes" id="UP000005945">
    <property type="component" value="Unassembled WGS sequence"/>
</dbReference>
<evidence type="ECO:0000313" key="1">
    <source>
        <dbReference type="EMBL" id="EDP20275.1"/>
    </source>
</evidence>